<dbReference type="InterPro" id="IPR013762">
    <property type="entry name" value="Integrase-like_cat_sf"/>
</dbReference>
<dbReference type="EMBL" id="CP032092">
    <property type="protein sequence ID" value="AXV67798.1"/>
    <property type="molecule type" value="Genomic_DNA"/>
</dbReference>
<dbReference type="InterPro" id="IPR002104">
    <property type="entry name" value="Integrase_catalytic"/>
</dbReference>
<dbReference type="GO" id="GO:0015074">
    <property type="term" value="P:DNA integration"/>
    <property type="evidence" value="ECO:0007669"/>
    <property type="project" value="UniProtKB-KW"/>
</dbReference>
<feature type="domain" description="Tyr recombinase" evidence="4">
    <location>
        <begin position="138"/>
        <end position="332"/>
    </location>
</feature>
<proteinExistence type="predicted"/>
<keyword evidence="5" id="KW-0614">Plasmid</keyword>
<accession>A0AAD0S5F3</accession>
<dbReference type="KEGG" id="pdj:D0907_20945"/>
<evidence type="ECO:0000256" key="1">
    <source>
        <dbReference type="ARBA" id="ARBA00022908"/>
    </source>
</evidence>
<dbReference type="PANTHER" id="PTHR30349">
    <property type="entry name" value="PHAGE INTEGRASE-RELATED"/>
    <property type="match status" value="1"/>
</dbReference>
<dbReference type="Gene3D" id="1.10.443.10">
    <property type="entry name" value="Intergrase catalytic core"/>
    <property type="match status" value="1"/>
</dbReference>
<dbReference type="GeneID" id="99507944"/>
<gene>
    <name evidence="5" type="ORF">D0907_20945</name>
</gene>
<dbReference type="Gene3D" id="1.10.150.130">
    <property type="match status" value="1"/>
</dbReference>
<dbReference type="RefSeq" id="WP_118845690.1">
    <property type="nucleotide sequence ID" value="NZ_CP032092.1"/>
</dbReference>
<dbReference type="Proteomes" id="UP000264605">
    <property type="component" value="Plasmid unnamed2"/>
</dbReference>
<evidence type="ECO:0000313" key="5">
    <source>
        <dbReference type="EMBL" id="AXV67798.1"/>
    </source>
</evidence>
<evidence type="ECO:0000259" key="4">
    <source>
        <dbReference type="PROSITE" id="PS51898"/>
    </source>
</evidence>
<dbReference type="InterPro" id="IPR011010">
    <property type="entry name" value="DNA_brk_join_enz"/>
</dbReference>
<dbReference type="PANTHER" id="PTHR30349:SF88">
    <property type="entry name" value="BLL1584 PROTEIN"/>
    <property type="match status" value="1"/>
</dbReference>
<reference evidence="5 6" key="1">
    <citation type="submission" date="2018-08" db="EMBL/GenBank/DDBJ databases">
        <title>Draft genome sequence of Pseudoalteromonas donghaensis HJ51.</title>
        <authorList>
            <person name="Oh J."/>
            <person name="Roh D."/>
        </authorList>
    </citation>
    <scope>NUCLEOTIDE SEQUENCE [LARGE SCALE GENOMIC DNA]</scope>
    <source>
        <strain evidence="5 6">HJ51</strain>
        <plasmid evidence="5 6">unnamed2</plasmid>
    </source>
</reference>
<dbReference type="Pfam" id="PF00589">
    <property type="entry name" value="Phage_integrase"/>
    <property type="match status" value="1"/>
</dbReference>
<dbReference type="GO" id="GO:0003677">
    <property type="term" value="F:DNA binding"/>
    <property type="evidence" value="ECO:0007669"/>
    <property type="project" value="UniProtKB-KW"/>
</dbReference>
<keyword evidence="2" id="KW-0238">DNA-binding</keyword>
<protein>
    <submittedName>
        <fullName evidence="5">Site-specific integrase</fullName>
    </submittedName>
</protein>
<keyword evidence="1" id="KW-0229">DNA integration</keyword>
<geneLocation type="plasmid" evidence="5 6">
    <name>unnamed2</name>
</geneLocation>
<dbReference type="CDD" id="cd00397">
    <property type="entry name" value="DNA_BRE_C"/>
    <property type="match status" value="1"/>
</dbReference>
<name>A0AAD0S5F3_9GAMM</name>
<dbReference type="InterPro" id="IPR050090">
    <property type="entry name" value="Tyrosine_recombinase_XerCD"/>
</dbReference>
<dbReference type="GO" id="GO:0006310">
    <property type="term" value="P:DNA recombination"/>
    <property type="evidence" value="ECO:0007669"/>
    <property type="project" value="UniProtKB-KW"/>
</dbReference>
<dbReference type="SUPFAM" id="SSF56349">
    <property type="entry name" value="DNA breaking-rejoining enzymes"/>
    <property type="match status" value="1"/>
</dbReference>
<evidence type="ECO:0000256" key="2">
    <source>
        <dbReference type="ARBA" id="ARBA00023125"/>
    </source>
</evidence>
<dbReference type="PROSITE" id="PS51898">
    <property type="entry name" value="TYR_RECOMBINASE"/>
    <property type="match status" value="1"/>
</dbReference>
<dbReference type="InterPro" id="IPR010998">
    <property type="entry name" value="Integrase_recombinase_N"/>
</dbReference>
<sequence>MNSRLEKIIDLKQPQLPATKIKQKLNEIYVNPKCPIFNYVNSLAADTSKETVTRCLQAIAKHTGYPDFYEINWAEITSTDLNSLIHNLKAKELSPKTISLYVSVVKGVCEHAYLLGQISRLQLDGILKVKGETGSRIKKHQVISRSSFQGLLERIASSNPTNRNKMLRDLALFHILIGTGLRRSELATIEISSLVLELSSENRVTVNTQYLKIIGKGNKERYVAIHPITKIALEDWLNVRGIKPGPLFVKVPRSGNIDVVNSNPLTGSAIYELCKKYNTVAPHSLRRSYATWLDEKGVKISRISKLLGHSKEVTTAMYIVDEDSKAFEDVLNNLF</sequence>
<evidence type="ECO:0000256" key="3">
    <source>
        <dbReference type="ARBA" id="ARBA00023172"/>
    </source>
</evidence>
<evidence type="ECO:0000313" key="6">
    <source>
        <dbReference type="Proteomes" id="UP000264605"/>
    </source>
</evidence>
<organism evidence="5 6">
    <name type="scientific">Pseudoalteromonas lipolytica</name>
    <dbReference type="NCBI Taxonomy" id="570156"/>
    <lineage>
        <taxon>Bacteria</taxon>
        <taxon>Pseudomonadati</taxon>
        <taxon>Pseudomonadota</taxon>
        <taxon>Gammaproteobacteria</taxon>
        <taxon>Alteromonadales</taxon>
        <taxon>Pseudoalteromonadaceae</taxon>
        <taxon>Pseudoalteromonas</taxon>
    </lineage>
</organism>
<keyword evidence="3" id="KW-0233">DNA recombination</keyword>
<dbReference type="AlphaFoldDB" id="A0AAD0S5F3"/>